<dbReference type="Proteomes" id="UP000515971">
    <property type="component" value="Chromosome"/>
</dbReference>
<feature type="transmembrane region" description="Helical" evidence="1">
    <location>
        <begin position="149"/>
        <end position="172"/>
    </location>
</feature>
<reference evidence="2 3" key="1">
    <citation type="submission" date="2020-08" db="EMBL/GenBank/DDBJ databases">
        <title>Genome sequence of Sphingomonas lutea KCTC 23642T.</title>
        <authorList>
            <person name="Hyun D.-W."/>
            <person name="Bae J.-W."/>
        </authorList>
    </citation>
    <scope>NUCLEOTIDE SEQUENCE [LARGE SCALE GENOMIC DNA]</scope>
    <source>
        <strain evidence="2 3">KCTC 23642</strain>
    </source>
</reference>
<dbReference type="RefSeq" id="WP_187538562.1">
    <property type="nucleotide sequence ID" value="NZ_BAABJT010000001.1"/>
</dbReference>
<accession>A0A7G9SIQ6</accession>
<dbReference type="KEGG" id="slut:H9L13_01960"/>
<keyword evidence="1" id="KW-1133">Transmembrane helix</keyword>
<evidence type="ECO:0000313" key="2">
    <source>
        <dbReference type="EMBL" id="QNN67731.1"/>
    </source>
</evidence>
<evidence type="ECO:0000256" key="1">
    <source>
        <dbReference type="SAM" id="Phobius"/>
    </source>
</evidence>
<name>A0A7G9SIQ6_9SPHN</name>
<dbReference type="AlphaFoldDB" id="A0A7G9SIQ6"/>
<gene>
    <name evidence="2" type="ORF">H9L13_01960</name>
</gene>
<keyword evidence="1" id="KW-0812">Transmembrane</keyword>
<sequence length="173" mass="18901">MGKKQDVRINVRIDSVDPLRFSVEPVSNGLPKDPNGKIKFKNKKGEDGFRIYFDLVNPPEDYLWPDDDDIANAVWSKVGAQCPTEGAWEVFEPRRSDNNRKTLVVDNPNPSPAQGEFHYTLRVVNGAGEYLNLDPGAINQNGGEDMQSAAVLTAAVGGLIAGCLLTLAFQALT</sequence>
<proteinExistence type="predicted"/>
<keyword evidence="3" id="KW-1185">Reference proteome</keyword>
<protein>
    <submittedName>
        <fullName evidence="2">Uncharacterized protein</fullName>
    </submittedName>
</protein>
<evidence type="ECO:0000313" key="3">
    <source>
        <dbReference type="Proteomes" id="UP000515971"/>
    </source>
</evidence>
<dbReference type="EMBL" id="CP060718">
    <property type="protein sequence ID" value="QNN67731.1"/>
    <property type="molecule type" value="Genomic_DNA"/>
</dbReference>
<organism evidence="2 3">
    <name type="scientific">Sphingomonas lutea</name>
    <dbReference type="NCBI Taxonomy" id="1045317"/>
    <lineage>
        <taxon>Bacteria</taxon>
        <taxon>Pseudomonadati</taxon>
        <taxon>Pseudomonadota</taxon>
        <taxon>Alphaproteobacteria</taxon>
        <taxon>Sphingomonadales</taxon>
        <taxon>Sphingomonadaceae</taxon>
        <taxon>Sphingomonas</taxon>
    </lineage>
</organism>
<keyword evidence="1" id="KW-0472">Membrane</keyword>